<proteinExistence type="predicted"/>
<dbReference type="RefSeq" id="WP_005117750.1">
    <property type="nucleotide sequence ID" value="NZ_AP022621.1"/>
</dbReference>
<dbReference type="AlphaFoldDB" id="A0A0U0ZXH7"/>
<evidence type="ECO:0000313" key="2">
    <source>
        <dbReference type="Proteomes" id="UP000045782"/>
    </source>
</evidence>
<sequence length="529" mass="59333">MTSAHVRDGEAGGLGQGVPDHEVVIIGAGFGGIGAGVELTKRGVHDFVILEKWGAAGGTWHANKYPGVAVDIPTFIYSFSYDQKTTWSKFFTPGDELEQYANELVDKHELRGKIRFNTRVVRQDFDESQNIWVLTLEGGGVVTGRHVIAATGGLEQPKLPEIDGIDSYKGILMHTALWDKDIELEGRRVAVIGTGATSLQMVPEIAPQVGHLTVFQRTPIYVGPKPDWRYNGFWRALFGFPGVAKAIRHAINLSTAYIPDAVFKLDSKYAESVSMALANRIRAWMRTQVDDPVTREKLLPYYGFGCKRPSFSNTYLKTFNRPNVALVTEPIQRITEKGLLTADGVEHEVDVLICATGFAIWDHMPAFPTTGRGGKDLKQFFQTNRYQAYQGVSIPDYPNFFLVLGPYGYVFGPYHMLIESTTTHAARVIAETKKRGATTAEVKQDVHDAYFHKMHERNKNHLWLSPACSTANTYYIDNHGDSPFRPGGFGEMYFHNKYFRLDNYRYGTERIAPAVKTAPKRKRNKEVVR</sequence>
<dbReference type="PRINTS" id="PR00411">
    <property type="entry name" value="PNDRDTASEI"/>
</dbReference>
<dbReference type="SUPFAM" id="SSF51905">
    <property type="entry name" value="FAD/NAD(P)-binding domain"/>
    <property type="match status" value="1"/>
</dbReference>
<reference evidence="1 2" key="1">
    <citation type="submission" date="2015-03" db="EMBL/GenBank/DDBJ databases">
        <authorList>
            <person name="Murphy D."/>
        </authorList>
    </citation>
    <scope>NUCLEOTIDE SEQUENCE [LARGE SCALE GENOMIC DNA]</scope>
    <source>
        <strain evidence="1 2">PAP088</strain>
    </source>
</reference>
<keyword evidence="1" id="KW-0503">Monooxygenase</keyword>
<evidence type="ECO:0000313" key="1">
    <source>
        <dbReference type="EMBL" id="CPV73949.1"/>
    </source>
</evidence>
<dbReference type="Gene3D" id="3.50.50.60">
    <property type="entry name" value="FAD/NAD(P)-binding domain"/>
    <property type="match status" value="2"/>
</dbReference>
<dbReference type="InterPro" id="IPR051209">
    <property type="entry name" value="FAD-bind_Monooxygenase_sf"/>
</dbReference>
<dbReference type="EC" id="1.14.13.84" evidence="1"/>
<keyword evidence="1" id="KW-0560">Oxidoreductase</keyword>
<protein>
    <submittedName>
        <fullName evidence="1">Putative monooxygenase</fullName>
        <ecNumber evidence="1">1.14.13.84</ecNumber>
    </submittedName>
</protein>
<accession>A0A0U0ZXH7</accession>
<dbReference type="Proteomes" id="UP000045782">
    <property type="component" value="Unassembled WGS sequence"/>
</dbReference>
<dbReference type="EMBL" id="CSWP01000016">
    <property type="protein sequence ID" value="CPV73949.1"/>
    <property type="molecule type" value="Genomic_DNA"/>
</dbReference>
<name>A0A0U0ZXH7_9MYCO</name>
<dbReference type="Pfam" id="PF13738">
    <property type="entry name" value="Pyr_redox_3"/>
    <property type="match status" value="1"/>
</dbReference>
<dbReference type="PANTHER" id="PTHR42877:SF4">
    <property type="entry name" value="FAD_NAD(P)-BINDING DOMAIN-CONTAINING PROTEIN-RELATED"/>
    <property type="match status" value="1"/>
</dbReference>
<dbReference type="GO" id="GO:0033767">
    <property type="term" value="F:4-hydroxyacetophenone monooxygenase activity"/>
    <property type="evidence" value="ECO:0007669"/>
    <property type="project" value="UniProtKB-EC"/>
</dbReference>
<organism evidence="1 2">
    <name type="scientific">Mycobacteroides abscessus</name>
    <dbReference type="NCBI Taxonomy" id="36809"/>
    <lineage>
        <taxon>Bacteria</taxon>
        <taxon>Bacillati</taxon>
        <taxon>Actinomycetota</taxon>
        <taxon>Actinomycetes</taxon>
        <taxon>Mycobacteriales</taxon>
        <taxon>Mycobacteriaceae</taxon>
        <taxon>Mycobacteroides</taxon>
    </lineage>
</organism>
<dbReference type="InterPro" id="IPR036188">
    <property type="entry name" value="FAD/NAD-bd_sf"/>
</dbReference>
<gene>
    <name evidence="1" type="primary">hapE_18</name>
    <name evidence="1" type="ORF">ERS075579_05375</name>
</gene>
<dbReference type="PANTHER" id="PTHR42877">
    <property type="entry name" value="L-ORNITHINE N(5)-MONOOXYGENASE-RELATED"/>
    <property type="match status" value="1"/>
</dbReference>